<dbReference type="InterPro" id="IPR036129">
    <property type="entry name" value="Glycerate_kinase_sf"/>
</dbReference>
<keyword evidence="6" id="KW-1185">Reference proteome</keyword>
<comment type="caution">
    <text evidence="5">The sequence shown here is derived from an EMBL/GenBank/DDBJ whole genome shotgun (WGS) entry which is preliminary data.</text>
</comment>
<evidence type="ECO:0000256" key="2">
    <source>
        <dbReference type="ARBA" id="ARBA00022679"/>
    </source>
</evidence>
<dbReference type="PANTHER" id="PTHR21599">
    <property type="entry name" value="GLYCERATE KINASE"/>
    <property type="match status" value="1"/>
</dbReference>
<dbReference type="PATRIC" id="fig|1348663.4.peg.6719"/>
<sequence>MRIVVAPDSFKGTIDAAEAAEALAAGWRSVRSADEVRCVPMADGGEGTLSAIVSAGPGARLFDVPDVTGPDGRPVPGHFALLPDGSVVVELAVASGLPLLGGELRPLTATTRGTGETIAAALDAGASRLLIGLGGSASTDGGFGLLSALGGRLLDEAGQEIPDAESDLDAALELAVSFDRSRLRSAPPGGVVLLTDVTNPLLGERGAAAVYGPQKGAGEPELPLLERRLTRLAELLGGDPSHPGAGAAGGTGYGLLAGWGAVVEPGAPAVARLLGLPGLLASADLLITGEGRYDATSLQGKAVGEVVRLADAAGVPAAVVAGESDAPEVLTLSSLAGSSSAARSEPARWLRRAGAALAERSAEATG</sequence>
<dbReference type="NCBIfam" id="TIGR00045">
    <property type="entry name" value="glycerate kinase"/>
    <property type="match status" value="1"/>
</dbReference>
<evidence type="ECO:0000313" key="6">
    <source>
        <dbReference type="Proteomes" id="UP000027178"/>
    </source>
</evidence>
<dbReference type="AlphaFoldDB" id="A0A066YTS1"/>
<protein>
    <recommendedName>
        <fullName evidence="7">Glycerate kinase</fullName>
    </recommendedName>
</protein>
<reference evidence="5 6" key="1">
    <citation type="submission" date="2014-05" db="EMBL/GenBank/DDBJ databases">
        <title>Draft Genome Sequence of Kitasatospora cheerisanensis KCTC 2395.</title>
        <authorList>
            <person name="Nam D.H."/>
        </authorList>
    </citation>
    <scope>NUCLEOTIDE SEQUENCE [LARGE SCALE GENOMIC DNA]</scope>
    <source>
        <strain evidence="5 6">KCTC 2395</strain>
    </source>
</reference>
<dbReference type="Pfam" id="PF02595">
    <property type="entry name" value="Gly_kinase"/>
    <property type="match status" value="1"/>
</dbReference>
<dbReference type="Gene3D" id="3.90.1510.10">
    <property type="entry name" value="Glycerate kinase, domain 2"/>
    <property type="match status" value="1"/>
</dbReference>
<evidence type="ECO:0008006" key="7">
    <source>
        <dbReference type="Google" id="ProtNLM"/>
    </source>
</evidence>
<evidence type="ECO:0000256" key="4">
    <source>
        <dbReference type="PIRNR" id="PIRNR006078"/>
    </source>
</evidence>
<dbReference type="EMBL" id="JNBY01000148">
    <property type="protein sequence ID" value="KDN81310.1"/>
    <property type="molecule type" value="Genomic_DNA"/>
</dbReference>
<name>A0A066YTS1_9ACTN</name>
<proteinExistence type="inferred from homology"/>
<evidence type="ECO:0000256" key="3">
    <source>
        <dbReference type="ARBA" id="ARBA00022777"/>
    </source>
</evidence>
<accession>A0A066YTS1</accession>
<dbReference type="InterPro" id="IPR004381">
    <property type="entry name" value="Glycerate_kinase"/>
</dbReference>
<dbReference type="GO" id="GO:0031388">
    <property type="term" value="P:organic acid phosphorylation"/>
    <property type="evidence" value="ECO:0007669"/>
    <property type="project" value="UniProtKB-UniRule"/>
</dbReference>
<dbReference type="RefSeq" id="WP_035869122.1">
    <property type="nucleotide sequence ID" value="NZ_KK853997.1"/>
</dbReference>
<dbReference type="PIRSF" id="PIRSF006078">
    <property type="entry name" value="GlxK"/>
    <property type="match status" value="1"/>
</dbReference>
<gene>
    <name evidence="5" type="ORF">KCH_69420</name>
</gene>
<keyword evidence="3 4" id="KW-0418">Kinase</keyword>
<evidence type="ECO:0000256" key="1">
    <source>
        <dbReference type="ARBA" id="ARBA00006284"/>
    </source>
</evidence>
<dbReference type="HOGENOM" id="CLU_028255_0_0_11"/>
<dbReference type="InterPro" id="IPR018193">
    <property type="entry name" value="Glyc_kinase_flavodox-like_fold"/>
</dbReference>
<comment type="similarity">
    <text evidence="1 4">Belongs to the glycerate kinase type-1 family.</text>
</comment>
<dbReference type="Gene3D" id="3.40.50.10350">
    <property type="entry name" value="Glycerate kinase, domain 1"/>
    <property type="match status" value="1"/>
</dbReference>
<dbReference type="SUPFAM" id="SSF110738">
    <property type="entry name" value="Glycerate kinase I"/>
    <property type="match status" value="1"/>
</dbReference>
<dbReference type="Proteomes" id="UP000027178">
    <property type="component" value="Unassembled WGS sequence"/>
</dbReference>
<organism evidence="5 6">
    <name type="scientific">Kitasatospora cheerisanensis KCTC 2395</name>
    <dbReference type="NCBI Taxonomy" id="1348663"/>
    <lineage>
        <taxon>Bacteria</taxon>
        <taxon>Bacillati</taxon>
        <taxon>Actinomycetota</taxon>
        <taxon>Actinomycetes</taxon>
        <taxon>Kitasatosporales</taxon>
        <taxon>Streptomycetaceae</taxon>
        <taxon>Kitasatospora</taxon>
    </lineage>
</organism>
<dbReference type="InterPro" id="IPR018197">
    <property type="entry name" value="Glycerate_kinase_RE-like"/>
</dbReference>
<dbReference type="PANTHER" id="PTHR21599:SF0">
    <property type="entry name" value="GLYCERATE KINASE"/>
    <property type="match status" value="1"/>
</dbReference>
<dbReference type="OrthoDB" id="9774290at2"/>
<evidence type="ECO:0000313" key="5">
    <source>
        <dbReference type="EMBL" id="KDN81310.1"/>
    </source>
</evidence>
<dbReference type="eggNOG" id="COG1929">
    <property type="taxonomic scope" value="Bacteria"/>
</dbReference>
<dbReference type="GO" id="GO:0008887">
    <property type="term" value="F:glycerate kinase activity"/>
    <property type="evidence" value="ECO:0007669"/>
    <property type="project" value="UniProtKB-UniRule"/>
</dbReference>
<keyword evidence="2 4" id="KW-0808">Transferase</keyword>